<feature type="transmembrane region" description="Helical" evidence="2">
    <location>
        <begin position="278"/>
        <end position="298"/>
    </location>
</feature>
<evidence type="ECO:0000256" key="2">
    <source>
        <dbReference type="SAM" id="Phobius"/>
    </source>
</evidence>
<protein>
    <recommendedName>
        <fullName evidence="5">Polysaccharide chain length determinant N-terminal domain-containing protein</fullName>
    </recommendedName>
</protein>
<evidence type="ECO:0000313" key="4">
    <source>
        <dbReference type="Proteomes" id="UP000676951"/>
    </source>
</evidence>
<keyword evidence="2" id="KW-1133">Transmembrane helix</keyword>
<feature type="region of interest" description="Disordered" evidence="1">
    <location>
        <begin position="304"/>
        <end position="362"/>
    </location>
</feature>
<dbReference type="PANTHER" id="PTHR32309:SF13">
    <property type="entry name" value="FERRIC ENTEROBACTIN TRANSPORT PROTEIN FEPE"/>
    <property type="match status" value="1"/>
</dbReference>
<sequence length="362" mass="40429">MNTPLKFIHMKRPDFRFGRSDYRAHYEDLIARIPPSIVRDGRLIVSLVAVALVLACIAIPLMPRRYSAEALIYPNLISREQEKVIALANVDGAALVTGEARLIRSDAILRAVAKRLGQDPKASTPRSWATQGLDWLRAAFLPETRNQSPFDRTVAMLRNKVVVTNDTRSYLISLSFTASSADEAAQVVNAFVTEYLRDKIRQRGLNKVNSAEAELRQQLAVYGEKHPKTLHAVAELDAERASLKAAMNLQDGDEVEVANDQSVKLAVPNHTPTSPKGLLILGLSLLSALLAGIGLAIWRDRRETERKYTASRPPTRRAPRQVRPRRARYLDNPQEGDREEVANDESVKRAVPDHLGYQPHSQ</sequence>
<dbReference type="Proteomes" id="UP000676951">
    <property type="component" value="Chromosome"/>
</dbReference>
<organism evidence="3 4">
    <name type="scientific">Bradyrhizobium sediminis</name>
    <dbReference type="NCBI Taxonomy" id="2840469"/>
    <lineage>
        <taxon>Bacteria</taxon>
        <taxon>Pseudomonadati</taxon>
        <taxon>Pseudomonadota</taxon>
        <taxon>Alphaproteobacteria</taxon>
        <taxon>Hyphomicrobiales</taxon>
        <taxon>Nitrobacteraceae</taxon>
        <taxon>Bradyrhizobium</taxon>
    </lineage>
</organism>
<proteinExistence type="predicted"/>
<dbReference type="EMBL" id="CP076136">
    <property type="protein sequence ID" value="QWG24802.1"/>
    <property type="molecule type" value="Genomic_DNA"/>
</dbReference>
<dbReference type="GO" id="GO:0005886">
    <property type="term" value="C:plasma membrane"/>
    <property type="evidence" value="ECO:0007669"/>
    <property type="project" value="TreeGrafter"/>
</dbReference>
<dbReference type="PANTHER" id="PTHR32309">
    <property type="entry name" value="TYROSINE-PROTEIN KINASE"/>
    <property type="match status" value="1"/>
</dbReference>
<name>A0A975P0Q6_9BRAD</name>
<feature type="transmembrane region" description="Helical" evidence="2">
    <location>
        <begin position="43"/>
        <end position="62"/>
    </location>
</feature>
<keyword evidence="4" id="KW-1185">Reference proteome</keyword>
<evidence type="ECO:0000313" key="3">
    <source>
        <dbReference type="EMBL" id="QWG24802.1"/>
    </source>
</evidence>
<keyword evidence="2" id="KW-0812">Transmembrane</keyword>
<evidence type="ECO:0008006" key="5">
    <source>
        <dbReference type="Google" id="ProtNLM"/>
    </source>
</evidence>
<evidence type="ECO:0000256" key="1">
    <source>
        <dbReference type="SAM" id="MobiDB-lite"/>
    </source>
</evidence>
<dbReference type="GO" id="GO:0004713">
    <property type="term" value="F:protein tyrosine kinase activity"/>
    <property type="evidence" value="ECO:0007669"/>
    <property type="project" value="TreeGrafter"/>
</dbReference>
<feature type="compositionally biased region" description="Basic and acidic residues" evidence="1">
    <location>
        <begin position="335"/>
        <end position="352"/>
    </location>
</feature>
<reference evidence="3 4" key="1">
    <citation type="submission" date="2021-06" db="EMBL/GenBank/DDBJ databases">
        <title>Bradyrhizobium sp. S2-11-4 Genome sequencing.</title>
        <authorList>
            <person name="Jin L."/>
        </authorList>
    </citation>
    <scope>NUCLEOTIDE SEQUENCE [LARGE SCALE GENOMIC DNA]</scope>
    <source>
        <strain evidence="3 4">S2-11-4</strain>
    </source>
</reference>
<dbReference type="RefSeq" id="WP_215605545.1">
    <property type="nucleotide sequence ID" value="NZ_CP076136.1"/>
</dbReference>
<keyword evidence="2" id="KW-0472">Membrane</keyword>
<dbReference type="InterPro" id="IPR050445">
    <property type="entry name" value="Bact_polysacc_biosynth/exp"/>
</dbReference>
<dbReference type="AlphaFoldDB" id="A0A975P0Q6"/>
<feature type="compositionally biased region" description="Basic residues" evidence="1">
    <location>
        <begin position="314"/>
        <end position="327"/>
    </location>
</feature>
<accession>A0A975P0Q6</accession>
<gene>
    <name evidence="3" type="ORF">KMZ93_07910</name>
</gene>